<feature type="region of interest" description="Disordered" evidence="2">
    <location>
        <begin position="499"/>
        <end position="541"/>
    </location>
</feature>
<feature type="compositionally biased region" description="Basic and acidic residues" evidence="2">
    <location>
        <begin position="516"/>
        <end position="525"/>
    </location>
</feature>
<keyword evidence="3" id="KW-1133">Transmembrane helix</keyword>
<name>A0A4S4EE99_CAMSN</name>
<keyword evidence="1" id="KW-0175">Coiled coil</keyword>
<evidence type="ECO:0000256" key="2">
    <source>
        <dbReference type="SAM" id="MobiDB-lite"/>
    </source>
</evidence>
<dbReference type="PANTHER" id="PTHR34280">
    <property type="entry name" value="OS01G0920100 PROTEIN"/>
    <property type="match status" value="1"/>
</dbReference>
<evidence type="ECO:0000256" key="3">
    <source>
        <dbReference type="SAM" id="Phobius"/>
    </source>
</evidence>
<protein>
    <submittedName>
        <fullName evidence="4">Uncharacterized protein</fullName>
    </submittedName>
</protein>
<organism evidence="4 5">
    <name type="scientific">Camellia sinensis var. sinensis</name>
    <name type="common">China tea</name>
    <dbReference type="NCBI Taxonomy" id="542762"/>
    <lineage>
        <taxon>Eukaryota</taxon>
        <taxon>Viridiplantae</taxon>
        <taxon>Streptophyta</taxon>
        <taxon>Embryophyta</taxon>
        <taxon>Tracheophyta</taxon>
        <taxon>Spermatophyta</taxon>
        <taxon>Magnoliopsida</taxon>
        <taxon>eudicotyledons</taxon>
        <taxon>Gunneridae</taxon>
        <taxon>Pentapetalae</taxon>
        <taxon>asterids</taxon>
        <taxon>Ericales</taxon>
        <taxon>Theaceae</taxon>
        <taxon>Camellia</taxon>
    </lineage>
</organism>
<dbReference type="Proteomes" id="UP000306102">
    <property type="component" value="Unassembled WGS sequence"/>
</dbReference>
<sequence length="541" mass="61669">MGACVSVQRHPDSNMKFRLSFPSKTDNLVIPSPIKEKSIIYGDRPIAQAGLKSQWSPSLPVTTVRDFGSKEEAFFDSQPWLESDCDDDFFSVNGDLTPSRGSTPVHHSFCAGTARANRALFDDKTPRSQPEPSPRKTLADFFRDSLRSNQDVDEQNILSNQNGVNEKIEAKTTMLGLHPISVNGTPFVSGANSVCSSERTPNGDYRPQKEKPMKSVQCCLPRILSSRSFNERKKWTSPARSVGNNNEDVEDVVRLVCLLVCLLLLCPGTGTIIGWGFKKYLENIDEMKSYDWCGAAKQHLTRSIARNINQIDRVCGCVIILLYETEEGPVHVQRNELSFDKLENDEEETMIKQKVGPTISPGFKHQTSAEKRKAKRKLAYETNVYHVKINEHTLQKLEENVFIMQRLEMEKARTQAENDELKDQLMKLNKQMEEQSKKTKTQMEVKDVEIMLLNERIAMLVESNVFLDSQEKKIAVEIEATTPKTSPLVSSMIKMIKNRETRKEHKDPDFWYTTERQPKQNKTVDEVEPMVEESAKTRKEE</sequence>
<keyword evidence="3" id="KW-0472">Membrane</keyword>
<dbReference type="InterPro" id="IPR038947">
    <property type="entry name" value="At3g27210-like"/>
</dbReference>
<evidence type="ECO:0000313" key="4">
    <source>
        <dbReference type="EMBL" id="THG14045.1"/>
    </source>
</evidence>
<evidence type="ECO:0000256" key="1">
    <source>
        <dbReference type="SAM" id="Coils"/>
    </source>
</evidence>
<feature type="coiled-coil region" evidence="1">
    <location>
        <begin position="404"/>
        <end position="442"/>
    </location>
</feature>
<proteinExistence type="predicted"/>
<evidence type="ECO:0000313" key="5">
    <source>
        <dbReference type="Proteomes" id="UP000306102"/>
    </source>
</evidence>
<keyword evidence="3" id="KW-0812">Transmembrane</keyword>
<gene>
    <name evidence="4" type="ORF">TEA_007120</name>
</gene>
<dbReference type="AlphaFoldDB" id="A0A4S4EE99"/>
<dbReference type="PANTHER" id="PTHR34280:SF2">
    <property type="entry name" value="OS01G0920100 PROTEIN"/>
    <property type="match status" value="1"/>
</dbReference>
<accession>A0A4S4EE99</accession>
<feature type="compositionally biased region" description="Basic and acidic residues" evidence="2">
    <location>
        <begin position="499"/>
        <end position="509"/>
    </location>
</feature>
<comment type="caution">
    <text evidence="4">The sequence shown here is derived from an EMBL/GenBank/DDBJ whole genome shotgun (WGS) entry which is preliminary data.</text>
</comment>
<dbReference type="EMBL" id="SDRB02005573">
    <property type="protein sequence ID" value="THG14045.1"/>
    <property type="molecule type" value="Genomic_DNA"/>
</dbReference>
<feature type="transmembrane region" description="Helical" evidence="3">
    <location>
        <begin position="252"/>
        <end position="277"/>
    </location>
</feature>
<keyword evidence="5" id="KW-1185">Reference proteome</keyword>
<reference evidence="4 5" key="1">
    <citation type="journal article" date="2018" name="Proc. Natl. Acad. Sci. U.S.A.">
        <title>Draft genome sequence of Camellia sinensis var. sinensis provides insights into the evolution of the tea genome and tea quality.</title>
        <authorList>
            <person name="Wei C."/>
            <person name="Yang H."/>
            <person name="Wang S."/>
            <person name="Zhao J."/>
            <person name="Liu C."/>
            <person name="Gao L."/>
            <person name="Xia E."/>
            <person name="Lu Y."/>
            <person name="Tai Y."/>
            <person name="She G."/>
            <person name="Sun J."/>
            <person name="Cao H."/>
            <person name="Tong W."/>
            <person name="Gao Q."/>
            <person name="Li Y."/>
            <person name="Deng W."/>
            <person name="Jiang X."/>
            <person name="Wang W."/>
            <person name="Chen Q."/>
            <person name="Zhang S."/>
            <person name="Li H."/>
            <person name="Wu J."/>
            <person name="Wang P."/>
            <person name="Li P."/>
            <person name="Shi C."/>
            <person name="Zheng F."/>
            <person name="Jian J."/>
            <person name="Huang B."/>
            <person name="Shan D."/>
            <person name="Shi M."/>
            <person name="Fang C."/>
            <person name="Yue Y."/>
            <person name="Li F."/>
            <person name="Li D."/>
            <person name="Wei S."/>
            <person name="Han B."/>
            <person name="Jiang C."/>
            <person name="Yin Y."/>
            <person name="Xia T."/>
            <person name="Zhang Z."/>
            <person name="Bennetzen J.L."/>
            <person name="Zhao S."/>
            <person name="Wan X."/>
        </authorList>
    </citation>
    <scope>NUCLEOTIDE SEQUENCE [LARGE SCALE GENOMIC DNA]</scope>
    <source>
        <strain evidence="5">cv. Shuchazao</strain>
        <tissue evidence="4">Leaf</tissue>
    </source>
</reference>